<evidence type="ECO:0000313" key="2">
    <source>
        <dbReference type="EMBL" id="GAA0497282.1"/>
    </source>
</evidence>
<comment type="caution">
    <text evidence="2">The sequence shown here is derived from an EMBL/GenBank/DDBJ whole genome shotgun (WGS) entry which is preliminary data.</text>
</comment>
<organism evidence="2 3">
    <name type="scientific">Streptomyces olivaceiscleroticus</name>
    <dbReference type="NCBI Taxonomy" id="68245"/>
    <lineage>
        <taxon>Bacteria</taxon>
        <taxon>Bacillati</taxon>
        <taxon>Actinomycetota</taxon>
        <taxon>Actinomycetes</taxon>
        <taxon>Kitasatosporales</taxon>
        <taxon>Streptomycetaceae</taxon>
        <taxon>Streptomyces</taxon>
    </lineage>
</organism>
<gene>
    <name evidence="2" type="ORF">GCM10010361_73600</name>
</gene>
<feature type="region of interest" description="Disordered" evidence="1">
    <location>
        <begin position="1"/>
        <end position="25"/>
    </location>
</feature>
<accession>A0ABN1BGP1</accession>
<evidence type="ECO:0000313" key="3">
    <source>
        <dbReference type="Proteomes" id="UP001500909"/>
    </source>
</evidence>
<dbReference type="Proteomes" id="UP001500909">
    <property type="component" value="Unassembled WGS sequence"/>
</dbReference>
<evidence type="ECO:0000256" key="1">
    <source>
        <dbReference type="SAM" id="MobiDB-lite"/>
    </source>
</evidence>
<reference evidence="2 3" key="1">
    <citation type="journal article" date="2019" name="Int. J. Syst. Evol. Microbiol.">
        <title>The Global Catalogue of Microorganisms (GCM) 10K type strain sequencing project: providing services to taxonomists for standard genome sequencing and annotation.</title>
        <authorList>
            <consortium name="The Broad Institute Genomics Platform"/>
            <consortium name="The Broad Institute Genome Sequencing Center for Infectious Disease"/>
            <person name="Wu L."/>
            <person name="Ma J."/>
        </authorList>
    </citation>
    <scope>NUCLEOTIDE SEQUENCE [LARGE SCALE GENOMIC DNA]</scope>
    <source>
        <strain evidence="2 3">JCM 4805</strain>
    </source>
</reference>
<feature type="region of interest" description="Disordered" evidence="1">
    <location>
        <begin position="73"/>
        <end position="101"/>
    </location>
</feature>
<feature type="compositionally biased region" description="Basic and acidic residues" evidence="1">
    <location>
        <begin position="81"/>
        <end position="90"/>
    </location>
</feature>
<protein>
    <submittedName>
        <fullName evidence="2">Uncharacterized protein</fullName>
    </submittedName>
</protein>
<proteinExistence type="predicted"/>
<keyword evidence="3" id="KW-1185">Reference proteome</keyword>
<name>A0ABN1BGP1_9ACTN</name>
<sequence>MQQHMIDAYRAAQRGEAAPPLPGTGDVRALRAVRDLRRFQAVVTAPADRLPARLRRAVRSLLSTVLNPRTAVSALVGHRPHPGEEVRENAPHIGGSPAQCG</sequence>
<dbReference type="EMBL" id="BAAABY010000057">
    <property type="protein sequence ID" value="GAA0497282.1"/>
    <property type="molecule type" value="Genomic_DNA"/>
</dbReference>